<feature type="compositionally biased region" description="Basic residues" evidence="1">
    <location>
        <begin position="260"/>
        <end position="274"/>
    </location>
</feature>
<organism evidence="2 3">
    <name type="scientific">Crassostrea virginica</name>
    <name type="common">Eastern oyster</name>
    <dbReference type="NCBI Taxonomy" id="6565"/>
    <lineage>
        <taxon>Eukaryota</taxon>
        <taxon>Metazoa</taxon>
        <taxon>Spiralia</taxon>
        <taxon>Lophotrochozoa</taxon>
        <taxon>Mollusca</taxon>
        <taxon>Bivalvia</taxon>
        <taxon>Autobranchia</taxon>
        <taxon>Pteriomorphia</taxon>
        <taxon>Ostreida</taxon>
        <taxon>Ostreoidea</taxon>
        <taxon>Ostreidae</taxon>
        <taxon>Crassostrea</taxon>
    </lineage>
</organism>
<feature type="region of interest" description="Disordered" evidence="1">
    <location>
        <begin position="170"/>
        <end position="321"/>
    </location>
</feature>
<dbReference type="OrthoDB" id="10633791at2759"/>
<proteinExistence type="predicted"/>
<gene>
    <name evidence="3" type="primary">LOC111102002</name>
</gene>
<protein>
    <submittedName>
        <fullName evidence="3">Peptidyl-prolyl cis-trans isomerase CYP95-like</fullName>
    </submittedName>
</protein>
<evidence type="ECO:0000256" key="1">
    <source>
        <dbReference type="SAM" id="MobiDB-lite"/>
    </source>
</evidence>
<feature type="region of interest" description="Disordered" evidence="1">
    <location>
        <begin position="108"/>
        <end position="144"/>
    </location>
</feature>
<evidence type="ECO:0000313" key="3">
    <source>
        <dbReference type="RefSeq" id="XP_022290365.1"/>
    </source>
</evidence>
<feature type="compositionally biased region" description="Basic residues" evidence="1">
    <location>
        <begin position="284"/>
        <end position="298"/>
    </location>
</feature>
<reference evidence="3" key="1">
    <citation type="submission" date="2025-08" db="UniProtKB">
        <authorList>
            <consortium name="RefSeq"/>
        </authorList>
    </citation>
    <scope>IDENTIFICATION</scope>
    <source>
        <tissue evidence="3">Whole sample</tissue>
    </source>
</reference>
<dbReference type="AlphaFoldDB" id="A0A8B8AGR8"/>
<feature type="compositionally biased region" description="Basic residues" evidence="1">
    <location>
        <begin position="237"/>
        <end position="251"/>
    </location>
</feature>
<dbReference type="GeneID" id="111102002"/>
<dbReference type="Proteomes" id="UP000694844">
    <property type="component" value="Chromosome 6"/>
</dbReference>
<feature type="compositionally biased region" description="Polar residues" evidence="1">
    <location>
        <begin position="181"/>
        <end position="198"/>
    </location>
</feature>
<feature type="compositionally biased region" description="Basic residues" evidence="1">
    <location>
        <begin position="307"/>
        <end position="321"/>
    </location>
</feature>
<dbReference type="KEGG" id="cvn:111102002"/>
<evidence type="ECO:0000313" key="2">
    <source>
        <dbReference type="Proteomes" id="UP000694844"/>
    </source>
</evidence>
<dbReference type="RefSeq" id="XP_022290365.1">
    <property type="nucleotide sequence ID" value="XM_022434657.1"/>
</dbReference>
<keyword evidence="2" id="KW-1185">Reference proteome</keyword>
<name>A0A8B8AGR8_CRAVI</name>
<accession>A0A8B8AGR8</accession>
<sequence length="321" mass="36264">MACYDGSDSHFVVFFPVDKTVHIMAKNRVEFKNDAEGSVVVMWQTSDIEDDGKLVFKEMPYNGYVVFSGGLQKCRGFDKQVKDEVFGKSTDKGTSALVEEMKKLSIERRKSGKRGSSLKLKRMLDEEKDDESTKKKQKKNPEASCTMNISKARKLNDLKLKELEAFAGVHVQQKPPVHSSPCKQQQTKTPPRSPNKTPGKSPKKALLDSPRKCPVQSSRKIPVKSPRKPPLDSPRKSLVRSRRNTPVKSPRKPVDSPRKSPLRSSRKTPVKSPRKPPLDSPRKSPLRSSRKTPVKSPRKPVDSPRKSPLRSSRKIPRNRHT</sequence>